<name>A0A8T2X2I0_POPDE</name>
<dbReference type="AlphaFoldDB" id="A0A8T2X2I0"/>
<comment type="caution">
    <text evidence="2">The sequence shown here is derived from an EMBL/GenBank/DDBJ whole genome shotgun (WGS) entry which is preliminary data.</text>
</comment>
<keyword evidence="3" id="KW-1185">Reference proteome</keyword>
<gene>
    <name evidence="2" type="ORF">H0E87_026038</name>
</gene>
<feature type="chain" id="PRO_5035834298" evidence="1">
    <location>
        <begin position="24"/>
        <end position="116"/>
    </location>
</feature>
<protein>
    <submittedName>
        <fullName evidence="2">Uncharacterized protein</fullName>
    </submittedName>
</protein>
<organism evidence="2 3">
    <name type="scientific">Populus deltoides</name>
    <name type="common">Eastern poplar</name>
    <name type="synonym">Eastern cottonwood</name>
    <dbReference type="NCBI Taxonomy" id="3696"/>
    <lineage>
        <taxon>Eukaryota</taxon>
        <taxon>Viridiplantae</taxon>
        <taxon>Streptophyta</taxon>
        <taxon>Embryophyta</taxon>
        <taxon>Tracheophyta</taxon>
        <taxon>Spermatophyta</taxon>
        <taxon>Magnoliopsida</taxon>
        <taxon>eudicotyledons</taxon>
        <taxon>Gunneridae</taxon>
        <taxon>Pentapetalae</taxon>
        <taxon>rosids</taxon>
        <taxon>fabids</taxon>
        <taxon>Malpighiales</taxon>
        <taxon>Salicaceae</taxon>
        <taxon>Saliceae</taxon>
        <taxon>Populus</taxon>
    </lineage>
</organism>
<reference evidence="2" key="1">
    <citation type="journal article" date="2021" name="J. Hered.">
        <title>Genome Assembly of Salicaceae Populus deltoides (Eastern Cottonwood) I-69 Based on Nanopore Sequencing and Hi-C Technologies.</title>
        <authorList>
            <person name="Bai S."/>
            <person name="Wu H."/>
            <person name="Zhang J."/>
            <person name="Pan Z."/>
            <person name="Zhao W."/>
            <person name="Li Z."/>
            <person name="Tong C."/>
        </authorList>
    </citation>
    <scope>NUCLEOTIDE SEQUENCE</scope>
    <source>
        <tissue evidence="2">Leaf</tissue>
    </source>
</reference>
<evidence type="ECO:0000313" key="3">
    <source>
        <dbReference type="Proteomes" id="UP000807159"/>
    </source>
</evidence>
<feature type="signal peptide" evidence="1">
    <location>
        <begin position="1"/>
        <end position="23"/>
    </location>
</feature>
<accession>A0A8T2X2I0</accession>
<proteinExistence type="predicted"/>
<evidence type="ECO:0000256" key="1">
    <source>
        <dbReference type="SAM" id="SignalP"/>
    </source>
</evidence>
<dbReference type="EMBL" id="JACEGQ020000015">
    <property type="protein sequence ID" value="KAH8487318.1"/>
    <property type="molecule type" value="Genomic_DNA"/>
</dbReference>
<dbReference type="Proteomes" id="UP000807159">
    <property type="component" value="Chromosome 15"/>
</dbReference>
<keyword evidence="1" id="KW-0732">Signal</keyword>
<sequence length="116" mass="12048">MDAGTTPARRCCWLSWALLLVAAPTTMVAPRVAEGNDDVVDGKVKLTPRWQHPSTPLLLVESGAASAGSANHHDDVVDGKAKLAPRWQHPSTSLLLVESGAASAGSANHHGYASCG</sequence>
<evidence type="ECO:0000313" key="2">
    <source>
        <dbReference type="EMBL" id="KAH8487318.1"/>
    </source>
</evidence>